<dbReference type="AlphaFoldDB" id="A0A8S3TGB2"/>
<evidence type="ECO:0000313" key="2">
    <source>
        <dbReference type="EMBL" id="CAG2232675.1"/>
    </source>
</evidence>
<accession>A0A8S3TGB2</accession>
<feature type="region of interest" description="Disordered" evidence="1">
    <location>
        <begin position="36"/>
        <end position="105"/>
    </location>
</feature>
<feature type="compositionally biased region" description="Basic and acidic residues" evidence="1">
    <location>
        <begin position="48"/>
        <end position="59"/>
    </location>
</feature>
<evidence type="ECO:0000256" key="1">
    <source>
        <dbReference type="SAM" id="MobiDB-lite"/>
    </source>
</evidence>
<keyword evidence="3" id="KW-1185">Reference proteome</keyword>
<sequence length="179" mass="20926">MTPFDAVFGKKANDGFWVGSQETDEFIDEENVEYMFETEGDVMTDGQTKNETDSQKENETNSQTENETDLQTENETDSQTDAETDLQTGTVQPPRKRRRTETSEISTETYDVTDYRLTQDELMAVDDFMRLNDIIIYLPVENNCTIAKDDGQISTHDRKRKILYRYYKKSVENTMRKYK</sequence>
<proteinExistence type="predicted"/>
<protein>
    <submittedName>
        <fullName evidence="2">Uncharacterized protein</fullName>
    </submittedName>
</protein>
<dbReference type="Proteomes" id="UP000683360">
    <property type="component" value="Unassembled WGS sequence"/>
</dbReference>
<organism evidence="2 3">
    <name type="scientific">Mytilus edulis</name>
    <name type="common">Blue mussel</name>
    <dbReference type="NCBI Taxonomy" id="6550"/>
    <lineage>
        <taxon>Eukaryota</taxon>
        <taxon>Metazoa</taxon>
        <taxon>Spiralia</taxon>
        <taxon>Lophotrochozoa</taxon>
        <taxon>Mollusca</taxon>
        <taxon>Bivalvia</taxon>
        <taxon>Autobranchia</taxon>
        <taxon>Pteriomorphia</taxon>
        <taxon>Mytilida</taxon>
        <taxon>Mytiloidea</taxon>
        <taxon>Mytilidae</taxon>
        <taxon>Mytilinae</taxon>
        <taxon>Mytilus</taxon>
    </lineage>
</organism>
<gene>
    <name evidence="2" type="ORF">MEDL_45404</name>
</gene>
<dbReference type="EMBL" id="CAJPWZ010002187">
    <property type="protein sequence ID" value="CAG2232675.1"/>
    <property type="molecule type" value="Genomic_DNA"/>
</dbReference>
<reference evidence="2" key="1">
    <citation type="submission" date="2021-03" db="EMBL/GenBank/DDBJ databases">
        <authorList>
            <person name="Bekaert M."/>
        </authorList>
    </citation>
    <scope>NUCLEOTIDE SEQUENCE</scope>
</reference>
<evidence type="ECO:0000313" key="3">
    <source>
        <dbReference type="Proteomes" id="UP000683360"/>
    </source>
</evidence>
<feature type="compositionally biased region" description="Acidic residues" evidence="1">
    <location>
        <begin position="66"/>
        <end position="84"/>
    </location>
</feature>
<dbReference type="OrthoDB" id="6150377at2759"/>
<name>A0A8S3TGB2_MYTED</name>
<comment type="caution">
    <text evidence="2">The sequence shown here is derived from an EMBL/GenBank/DDBJ whole genome shotgun (WGS) entry which is preliminary data.</text>
</comment>